<dbReference type="InterPro" id="IPR036249">
    <property type="entry name" value="Thioredoxin-like_sf"/>
</dbReference>
<dbReference type="InterPro" id="IPR012341">
    <property type="entry name" value="6hp_glycosidase-like_sf"/>
</dbReference>
<sequence length="768" mass="88314">MIKLFTGLIKNNNSNSYNRFFSTINNNNNNNKEILEQLFKNFKEMSKDMEKNTTSSVEKYTNRLINEKSPYLLQHAHQPVEWFAWGEDAFKKAREQNKLIFLSIGYSTCHWCHVMAHESFDSPEIAKVMNDLFVNIKVDREERPDIDKIYMTYVTEITGSGGWPLSVWLTPQLEPITGGTYYAPTAKYGRPGFPVICEKINEAWKTDKNMVLDRANSFSEFLKEEKPKGNHENALSQASIDKCLQKIIAQFDEEQGGFSGAPKFPRTSIYNFLHYVSANHNVDTLKKLHFTLEKMANGGIYDHLGGGFHRYSVTADWKVPHFEKMLYDQGQIANVYLDAFQQSGNKLFESVARGILEYVQRDLTHKDLGGFYSAEDADSLNTETNEKSEGAFYIWGYDELVNLLSNDELELFIFIYGQTRTGNVDPSDDPHNEFTGKNIVMRFESLQDAEKKFKKPQKELEATLKSAERKLFEHRSKNRARPHLDDKIITAWNGLMISAFAKAYVVFGMKDQSYLDSAERALAFIKKNLYDPITKTLIRNYREGPSNIHAFADDYAFLIQALLDLYESTFKLEYLQWAIELQNTLDSLFWDETNGGYFSTDGLDQSLISRMKEDHDGAEPSAQSVTVCNLVRLYNITKLKKYEDNAKKTLESNSLYLEKVPIIFPQMVVGLSMYLNNFNTFILVGNDLNSTKELLNIIHSRYLPNKAILVHAENDQNTIDYFKTATENQTVQFSKQLYNQPTLYLCNSTGCLPPIYNPNQISDKIKTL</sequence>
<dbReference type="AlphaFoldDB" id="A0A152A8H7"/>
<dbReference type="PIRSF" id="PIRSF006402">
    <property type="entry name" value="UCP006402_thioredoxin"/>
    <property type="match status" value="1"/>
</dbReference>
<protein>
    <submittedName>
        <fullName evidence="2">DUF255 family protein</fullName>
    </submittedName>
</protein>
<dbReference type="InterPro" id="IPR024705">
    <property type="entry name" value="Ssp411"/>
</dbReference>
<dbReference type="FunCoup" id="A0A152A8H7">
    <property type="interactions" value="23"/>
</dbReference>
<proteinExistence type="predicted"/>
<dbReference type="InterPro" id="IPR008928">
    <property type="entry name" value="6-hairpin_glycosidase_sf"/>
</dbReference>
<evidence type="ECO:0000313" key="2">
    <source>
        <dbReference type="EMBL" id="KYR02526.1"/>
    </source>
</evidence>
<evidence type="ECO:0000313" key="3">
    <source>
        <dbReference type="Proteomes" id="UP000076078"/>
    </source>
</evidence>
<dbReference type="Gene3D" id="3.40.30.10">
    <property type="entry name" value="Glutaredoxin"/>
    <property type="match status" value="1"/>
</dbReference>
<organism evidence="2 3">
    <name type="scientific">Tieghemostelium lacteum</name>
    <name type="common">Slime mold</name>
    <name type="synonym">Dictyostelium lacteum</name>
    <dbReference type="NCBI Taxonomy" id="361077"/>
    <lineage>
        <taxon>Eukaryota</taxon>
        <taxon>Amoebozoa</taxon>
        <taxon>Evosea</taxon>
        <taxon>Eumycetozoa</taxon>
        <taxon>Dictyostelia</taxon>
        <taxon>Dictyosteliales</taxon>
        <taxon>Raperosteliaceae</taxon>
        <taxon>Tieghemostelium</taxon>
    </lineage>
</organism>
<evidence type="ECO:0000259" key="1">
    <source>
        <dbReference type="Pfam" id="PF03190"/>
    </source>
</evidence>
<keyword evidence="3" id="KW-1185">Reference proteome</keyword>
<dbReference type="Gene3D" id="1.50.10.10">
    <property type="match status" value="1"/>
</dbReference>
<dbReference type="GO" id="GO:0005975">
    <property type="term" value="P:carbohydrate metabolic process"/>
    <property type="evidence" value="ECO:0007669"/>
    <property type="project" value="InterPro"/>
</dbReference>
<dbReference type="InterPro" id="IPR004879">
    <property type="entry name" value="Ssp411-like_TRX"/>
</dbReference>
<reference evidence="2 3" key="1">
    <citation type="submission" date="2015-12" db="EMBL/GenBank/DDBJ databases">
        <title>Dictyostelia acquired genes for synthesis and detection of signals that induce cell-type specialization by lateral gene transfer from prokaryotes.</title>
        <authorList>
            <person name="Gloeckner G."/>
            <person name="Schaap P."/>
        </authorList>
    </citation>
    <scope>NUCLEOTIDE SEQUENCE [LARGE SCALE GENOMIC DNA]</scope>
    <source>
        <strain evidence="2 3">TK</strain>
    </source>
</reference>
<comment type="caution">
    <text evidence="2">The sequence shown here is derived from an EMBL/GenBank/DDBJ whole genome shotgun (WGS) entry which is preliminary data.</text>
</comment>
<dbReference type="SUPFAM" id="SSF48208">
    <property type="entry name" value="Six-hairpin glycosidases"/>
    <property type="match status" value="1"/>
</dbReference>
<dbReference type="PANTHER" id="PTHR42899">
    <property type="entry name" value="SPERMATOGENESIS-ASSOCIATED PROTEIN 20"/>
    <property type="match status" value="1"/>
</dbReference>
<dbReference type="EMBL" id="LODT01000004">
    <property type="protein sequence ID" value="KYR02526.1"/>
    <property type="molecule type" value="Genomic_DNA"/>
</dbReference>
<dbReference type="OMA" id="PFYFGTY"/>
<dbReference type="Pfam" id="PF03190">
    <property type="entry name" value="Thioredox_DsbH"/>
    <property type="match status" value="1"/>
</dbReference>
<name>A0A152A8H7_TIELA</name>
<accession>A0A152A8H7</accession>
<dbReference type="OrthoDB" id="1923667at2759"/>
<dbReference type="InParanoid" id="A0A152A8H7"/>
<dbReference type="CDD" id="cd02955">
    <property type="entry name" value="SSP411"/>
    <property type="match status" value="1"/>
</dbReference>
<dbReference type="SUPFAM" id="SSF52833">
    <property type="entry name" value="Thioredoxin-like"/>
    <property type="match status" value="1"/>
</dbReference>
<gene>
    <name evidence="2" type="ORF">DLAC_01371</name>
</gene>
<dbReference type="Proteomes" id="UP000076078">
    <property type="component" value="Unassembled WGS sequence"/>
</dbReference>
<dbReference type="STRING" id="361077.A0A152A8H7"/>
<feature type="domain" description="Spermatogenesis-associated protein 20-like TRX" evidence="1">
    <location>
        <begin position="61"/>
        <end position="222"/>
    </location>
</feature>
<dbReference type="PANTHER" id="PTHR42899:SF1">
    <property type="entry name" value="SPERMATOGENESIS-ASSOCIATED PROTEIN 20"/>
    <property type="match status" value="1"/>
</dbReference>